<dbReference type="AlphaFoldDB" id="A0AA92L8J8"/>
<reference evidence="1 2" key="1">
    <citation type="submission" date="2020-11" db="EMBL/GenBank/DDBJ databases">
        <title>Closed and high quality bacterial genomes of the OMM12 community.</title>
        <authorList>
            <person name="Marbouty M."/>
            <person name="Lamy-Besnier Q."/>
            <person name="Debarbieux L."/>
            <person name="Koszul R."/>
        </authorList>
    </citation>
    <scope>NUCLEOTIDE SEQUENCE [LARGE SCALE GENOMIC DNA]</scope>
    <source>
        <strain evidence="1 2">KB18</strain>
    </source>
</reference>
<name>A0AA92L8J8_9FIRM</name>
<gene>
    <name evidence="1" type="ORF">I5Q82_04530</name>
</gene>
<dbReference type="EMBL" id="CP065321">
    <property type="protein sequence ID" value="QQR30969.1"/>
    <property type="molecule type" value="Genomic_DNA"/>
</dbReference>
<sequence length="48" mass="5588">MPAEKEIVLLQKATVYDIRRLLEKEPDRTCTLQELRQIPDAYITSVEA</sequence>
<proteinExistence type="predicted"/>
<evidence type="ECO:0000313" key="1">
    <source>
        <dbReference type="EMBL" id="QQR30969.1"/>
    </source>
</evidence>
<dbReference type="RefSeq" id="WP_157130677.1">
    <property type="nucleotide sequence ID" value="NZ_CAQHGX010000003.1"/>
</dbReference>
<evidence type="ECO:0000313" key="2">
    <source>
        <dbReference type="Proteomes" id="UP000596035"/>
    </source>
</evidence>
<organism evidence="1 2">
    <name type="scientific">Acutalibacter muris</name>
    <dbReference type="NCBI Taxonomy" id="1796620"/>
    <lineage>
        <taxon>Bacteria</taxon>
        <taxon>Bacillati</taxon>
        <taxon>Bacillota</taxon>
        <taxon>Clostridia</taxon>
        <taxon>Eubacteriales</taxon>
        <taxon>Acutalibacteraceae</taxon>
        <taxon>Acutalibacter</taxon>
    </lineage>
</organism>
<dbReference type="Proteomes" id="UP000596035">
    <property type="component" value="Chromosome"/>
</dbReference>
<protein>
    <submittedName>
        <fullName evidence="1">Uncharacterized protein</fullName>
    </submittedName>
</protein>
<accession>A0AA92L8J8</accession>